<evidence type="ECO:0000256" key="1">
    <source>
        <dbReference type="ARBA" id="ARBA00004275"/>
    </source>
</evidence>
<feature type="domain" description="AMP-dependent synthetase/ligase" evidence="4">
    <location>
        <begin position="79"/>
        <end position="145"/>
    </location>
</feature>
<keyword evidence="2" id="KW-0576">Peroxisome</keyword>
<name>A0A0B1SZA3_OESDE</name>
<evidence type="ECO:0000259" key="4">
    <source>
        <dbReference type="Pfam" id="PF00501"/>
    </source>
</evidence>
<evidence type="ECO:0000256" key="3">
    <source>
        <dbReference type="SAM" id="Phobius"/>
    </source>
</evidence>
<evidence type="ECO:0000256" key="2">
    <source>
        <dbReference type="ARBA" id="ARBA00023140"/>
    </source>
</evidence>
<dbReference type="Proteomes" id="UP000053660">
    <property type="component" value="Unassembled WGS sequence"/>
</dbReference>
<comment type="subcellular location">
    <subcellularLocation>
        <location evidence="1">Peroxisome</location>
    </subcellularLocation>
</comment>
<dbReference type="SUPFAM" id="SSF56801">
    <property type="entry name" value="Acetyl-CoA synthetase-like"/>
    <property type="match status" value="1"/>
</dbReference>
<dbReference type="Gene3D" id="3.40.50.980">
    <property type="match status" value="2"/>
</dbReference>
<keyword evidence="6" id="KW-1185">Reference proteome</keyword>
<dbReference type="GO" id="GO:0016405">
    <property type="term" value="F:CoA-ligase activity"/>
    <property type="evidence" value="ECO:0007669"/>
    <property type="project" value="TreeGrafter"/>
</dbReference>
<dbReference type="OrthoDB" id="10253869at2759"/>
<protein>
    <recommendedName>
        <fullName evidence="4">AMP-dependent synthetase/ligase domain-containing protein</fullName>
    </recommendedName>
</protein>
<keyword evidence="3" id="KW-0812">Transmembrane</keyword>
<dbReference type="Pfam" id="PF00501">
    <property type="entry name" value="AMP-binding"/>
    <property type="match status" value="1"/>
</dbReference>
<dbReference type="PANTHER" id="PTHR24096">
    <property type="entry name" value="LONG-CHAIN-FATTY-ACID--COA LIGASE"/>
    <property type="match status" value="1"/>
</dbReference>
<dbReference type="GO" id="GO:0005777">
    <property type="term" value="C:peroxisome"/>
    <property type="evidence" value="ECO:0007669"/>
    <property type="project" value="UniProtKB-SubCell"/>
</dbReference>
<feature type="transmembrane region" description="Helical" evidence="3">
    <location>
        <begin position="158"/>
        <end position="179"/>
    </location>
</feature>
<dbReference type="Gene3D" id="2.30.38.10">
    <property type="entry name" value="Luciferase, Domain 3"/>
    <property type="match status" value="1"/>
</dbReference>
<dbReference type="AlphaFoldDB" id="A0A0B1SZA3"/>
<dbReference type="InterPro" id="IPR000873">
    <property type="entry name" value="AMP-dep_synth/lig_dom"/>
</dbReference>
<evidence type="ECO:0000313" key="6">
    <source>
        <dbReference type="Proteomes" id="UP000053660"/>
    </source>
</evidence>
<gene>
    <name evidence="5" type="ORF">OESDEN_09844</name>
</gene>
<proteinExistence type="predicted"/>
<keyword evidence="3" id="KW-1133">Transmembrane helix</keyword>
<dbReference type="EMBL" id="KN553162">
    <property type="protein sequence ID" value="KHJ90314.1"/>
    <property type="molecule type" value="Genomic_DNA"/>
</dbReference>
<sequence length="182" mass="19805">MVFLAKHPITEQYDLSSLKVLICGAAPAGKDICEELNKKYANIKYIVQGSMCRRCPVKVFYHFMKPHVVVGKFFSRFPIAGYGMTECTMASHVPDLKNSVPFGSVGKVASNLKMKILDPSTGKEVPPGITGEICIKGPTVMLGYLGKPDATKSTIINGWLHTGTVLLLCFASALTFSFLGRL</sequence>
<dbReference type="PANTHER" id="PTHR24096:SF422">
    <property type="entry name" value="BCDNA.GH02901"/>
    <property type="match status" value="1"/>
</dbReference>
<reference evidence="5 6" key="1">
    <citation type="submission" date="2014-03" db="EMBL/GenBank/DDBJ databases">
        <title>Draft genome of the hookworm Oesophagostomum dentatum.</title>
        <authorList>
            <person name="Mitreva M."/>
        </authorList>
    </citation>
    <scope>NUCLEOTIDE SEQUENCE [LARGE SCALE GENOMIC DNA]</scope>
    <source>
        <strain evidence="5 6">OD-Hann</strain>
    </source>
</reference>
<accession>A0A0B1SZA3</accession>
<organism evidence="5 6">
    <name type="scientific">Oesophagostomum dentatum</name>
    <name type="common">Nodular worm</name>
    <dbReference type="NCBI Taxonomy" id="61180"/>
    <lineage>
        <taxon>Eukaryota</taxon>
        <taxon>Metazoa</taxon>
        <taxon>Ecdysozoa</taxon>
        <taxon>Nematoda</taxon>
        <taxon>Chromadorea</taxon>
        <taxon>Rhabditida</taxon>
        <taxon>Rhabditina</taxon>
        <taxon>Rhabditomorpha</taxon>
        <taxon>Strongyloidea</taxon>
        <taxon>Strongylidae</taxon>
        <taxon>Oesophagostomum</taxon>
    </lineage>
</organism>
<keyword evidence="3" id="KW-0472">Membrane</keyword>
<evidence type="ECO:0000313" key="5">
    <source>
        <dbReference type="EMBL" id="KHJ90314.1"/>
    </source>
</evidence>